<dbReference type="InterPro" id="IPR015947">
    <property type="entry name" value="PUA-like_sf"/>
</dbReference>
<dbReference type="Gene3D" id="3.40.1160.10">
    <property type="entry name" value="Acetylglutamate kinase-like"/>
    <property type="match status" value="1"/>
</dbReference>
<evidence type="ECO:0000313" key="9">
    <source>
        <dbReference type="EMBL" id="ORY95045.1"/>
    </source>
</evidence>
<protein>
    <submittedName>
        <fullName evidence="9">Glutamate 5-kinase</fullName>
    </submittedName>
</protein>
<evidence type="ECO:0000259" key="8">
    <source>
        <dbReference type="SMART" id="SM00359"/>
    </source>
</evidence>
<keyword evidence="3" id="KW-0641">Proline biosynthesis</keyword>
<dbReference type="GO" id="GO:0003723">
    <property type="term" value="F:RNA binding"/>
    <property type="evidence" value="ECO:0007669"/>
    <property type="project" value="InterPro"/>
</dbReference>
<evidence type="ECO:0000256" key="7">
    <source>
        <dbReference type="ARBA" id="ARBA00022840"/>
    </source>
</evidence>
<dbReference type="Pfam" id="PF01472">
    <property type="entry name" value="PUA"/>
    <property type="match status" value="1"/>
</dbReference>
<dbReference type="PIRSF" id="PIRSF000729">
    <property type="entry name" value="GK"/>
    <property type="match status" value="1"/>
</dbReference>
<dbReference type="GO" id="GO:0005524">
    <property type="term" value="F:ATP binding"/>
    <property type="evidence" value="ECO:0007669"/>
    <property type="project" value="UniProtKB-KW"/>
</dbReference>
<dbReference type="HAMAP" id="MF_00456">
    <property type="entry name" value="ProB"/>
    <property type="match status" value="1"/>
</dbReference>
<dbReference type="EMBL" id="MCGN01000007">
    <property type="protein sequence ID" value="ORY95045.1"/>
    <property type="molecule type" value="Genomic_DNA"/>
</dbReference>
<dbReference type="AlphaFoldDB" id="A0A1X2H914"/>
<evidence type="ECO:0000256" key="2">
    <source>
        <dbReference type="ARBA" id="ARBA00022605"/>
    </source>
</evidence>
<proteinExistence type="inferred from homology"/>
<organism evidence="9 10">
    <name type="scientific">Syncephalastrum racemosum</name>
    <name type="common">Filamentous fungus</name>
    <dbReference type="NCBI Taxonomy" id="13706"/>
    <lineage>
        <taxon>Eukaryota</taxon>
        <taxon>Fungi</taxon>
        <taxon>Fungi incertae sedis</taxon>
        <taxon>Mucoromycota</taxon>
        <taxon>Mucoromycotina</taxon>
        <taxon>Mucoromycetes</taxon>
        <taxon>Mucorales</taxon>
        <taxon>Syncephalastraceae</taxon>
        <taxon>Syncephalastrum</taxon>
    </lineage>
</organism>
<evidence type="ECO:0000256" key="1">
    <source>
        <dbReference type="ARBA" id="ARBA00022490"/>
    </source>
</evidence>
<dbReference type="NCBIfam" id="TIGR01027">
    <property type="entry name" value="proB"/>
    <property type="match status" value="1"/>
</dbReference>
<dbReference type="OMA" id="TNPRKDP"/>
<name>A0A1X2H914_SYNRA</name>
<sequence>MIYKNHQNGHRPAGSALTLVIKIGTTSICDEKTHFPLLSNLSGIVEAVLKLKAQGHRVVLVTSAAVGTGLRRLNMPNRPEKMAALQAVAAVGQGRLIRLYDDLFGQFGQPVAQVLLTKNDLAERSQYLNAVACLEEILDMGVVPIVNENDTICPSEIRFGDNDTLSAVTAGMLKADYLFLLTDVDCLYTDNPRTNPDAKPVSICHDIQVLREQVSVASRGSALGTGGMMTKLIAADLATAAGVRTVIARGSKPENITQIIEADARGVLVPESKIPAVVQSAPAAAPLHTLFTAKDNPLYDRKWWIQYGLHTAGRVYIDQGAVKALLSNKQRSSLFAAGIMDVEGHFNAQQAVEIVAWNDDTEKRVIGKGLVNYSSHEIERIKRCKSSEIPTILGYMDAECVIHRENLVRIVEPEEPK</sequence>
<dbReference type="InterPro" id="IPR036393">
    <property type="entry name" value="AceGlu_kinase-like_sf"/>
</dbReference>
<dbReference type="GO" id="GO:0005829">
    <property type="term" value="C:cytosol"/>
    <property type="evidence" value="ECO:0007669"/>
    <property type="project" value="TreeGrafter"/>
</dbReference>
<dbReference type="CDD" id="cd21157">
    <property type="entry name" value="PUA_G5K"/>
    <property type="match status" value="1"/>
</dbReference>
<accession>A0A1X2H914</accession>
<evidence type="ECO:0000256" key="5">
    <source>
        <dbReference type="ARBA" id="ARBA00022741"/>
    </source>
</evidence>
<dbReference type="InParanoid" id="A0A1X2H914"/>
<dbReference type="GO" id="GO:1901607">
    <property type="term" value="P:alpha-amino acid biosynthetic process"/>
    <property type="evidence" value="ECO:0007669"/>
    <property type="project" value="UniProtKB-ARBA"/>
</dbReference>
<dbReference type="CDD" id="cd04242">
    <property type="entry name" value="AAK_G5K_ProB"/>
    <property type="match status" value="1"/>
</dbReference>
<dbReference type="InterPro" id="IPR011529">
    <property type="entry name" value="Glu_5kinase"/>
</dbReference>
<dbReference type="GO" id="GO:0004349">
    <property type="term" value="F:glutamate 5-kinase activity"/>
    <property type="evidence" value="ECO:0007669"/>
    <property type="project" value="InterPro"/>
</dbReference>
<gene>
    <name evidence="9" type="ORF">BCR43DRAFT_495055</name>
</gene>
<dbReference type="SUPFAM" id="SSF88697">
    <property type="entry name" value="PUA domain-like"/>
    <property type="match status" value="1"/>
</dbReference>
<dbReference type="InterPro" id="IPR019797">
    <property type="entry name" value="Glutamate_5-kinase_CS"/>
</dbReference>
<evidence type="ECO:0000313" key="10">
    <source>
        <dbReference type="Proteomes" id="UP000242180"/>
    </source>
</evidence>
<dbReference type="SUPFAM" id="SSF53633">
    <property type="entry name" value="Carbamate kinase-like"/>
    <property type="match status" value="1"/>
</dbReference>
<dbReference type="InterPro" id="IPR036974">
    <property type="entry name" value="PUA_sf"/>
</dbReference>
<evidence type="ECO:0000256" key="4">
    <source>
        <dbReference type="ARBA" id="ARBA00022679"/>
    </source>
</evidence>
<comment type="caution">
    <text evidence="9">The sequence shown here is derived from an EMBL/GenBank/DDBJ whole genome shotgun (WGS) entry which is preliminary data.</text>
</comment>
<dbReference type="STRING" id="13706.A0A1X2H914"/>
<feature type="domain" description="PUA" evidence="8">
    <location>
        <begin position="313"/>
        <end position="402"/>
    </location>
</feature>
<dbReference type="PROSITE" id="PS50890">
    <property type="entry name" value="PUA"/>
    <property type="match status" value="1"/>
</dbReference>
<evidence type="ECO:0000256" key="3">
    <source>
        <dbReference type="ARBA" id="ARBA00022650"/>
    </source>
</evidence>
<dbReference type="InterPro" id="IPR005715">
    <property type="entry name" value="Glu_5kinase/COase_Synthase"/>
</dbReference>
<dbReference type="Gene3D" id="2.30.130.10">
    <property type="entry name" value="PUA domain"/>
    <property type="match status" value="1"/>
</dbReference>
<keyword evidence="2" id="KW-0028">Amino-acid biosynthesis</keyword>
<dbReference type="InterPro" id="IPR001048">
    <property type="entry name" value="Asp/Glu/Uridylate_kinase"/>
</dbReference>
<dbReference type="PANTHER" id="PTHR43654:SF3">
    <property type="entry name" value="GLUTAMATE 5-KINASE"/>
    <property type="match status" value="1"/>
</dbReference>
<keyword evidence="10" id="KW-1185">Reference proteome</keyword>
<dbReference type="InterPro" id="IPR002478">
    <property type="entry name" value="PUA"/>
</dbReference>
<dbReference type="PANTHER" id="PTHR43654">
    <property type="entry name" value="GLUTAMATE 5-KINASE"/>
    <property type="match status" value="1"/>
</dbReference>
<keyword evidence="6 9" id="KW-0418">Kinase</keyword>
<keyword evidence="7" id="KW-0067">ATP-binding</keyword>
<dbReference type="Pfam" id="PF00696">
    <property type="entry name" value="AA_kinase"/>
    <property type="match status" value="1"/>
</dbReference>
<dbReference type="SMART" id="SM00359">
    <property type="entry name" value="PUA"/>
    <property type="match status" value="1"/>
</dbReference>
<dbReference type="InterPro" id="IPR041739">
    <property type="entry name" value="G5K_ProB"/>
</dbReference>
<dbReference type="PRINTS" id="PR00474">
    <property type="entry name" value="GLU5KINASE"/>
</dbReference>
<evidence type="ECO:0000256" key="6">
    <source>
        <dbReference type="ARBA" id="ARBA00022777"/>
    </source>
</evidence>
<keyword evidence="4" id="KW-0808">Transferase</keyword>
<reference evidence="9 10" key="1">
    <citation type="submission" date="2016-07" db="EMBL/GenBank/DDBJ databases">
        <title>Pervasive Adenine N6-methylation of Active Genes in Fungi.</title>
        <authorList>
            <consortium name="DOE Joint Genome Institute"/>
            <person name="Mondo S.J."/>
            <person name="Dannebaum R.O."/>
            <person name="Kuo R.C."/>
            <person name="Labutti K."/>
            <person name="Haridas S."/>
            <person name="Kuo A."/>
            <person name="Salamov A."/>
            <person name="Ahrendt S.R."/>
            <person name="Lipzen A."/>
            <person name="Sullivan W."/>
            <person name="Andreopoulos W.B."/>
            <person name="Clum A."/>
            <person name="Lindquist E."/>
            <person name="Daum C."/>
            <person name="Ramamoorthy G.K."/>
            <person name="Gryganskyi A."/>
            <person name="Culley D."/>
            <person name="Magnuson J.K."/>
            <person name="James T.Y."/>
            <person name="O'Malley M.A."/>
            <person name="Stajich J.E."/>
            <person name="Spatafora J.W."/>
            <person name="Visel A."/>
            <person name="Grigoriev I.V."/>
        </authorList>
    </citation>
    <scope>NUCLEOTIDE SEQUENCE [LARGE SCALE GENOMIC DNA]</scope>
    <source>
        <strain evidence="9 10">NRRL 2496</strain>
    </source>
</reference>
<keyword evidence="5" id="KW-0547">Nucleotide-binding</keyword>
<dbReference type="FunCoup" id="A0A1X2H914">
    <property type="interactions" value="304"/>
</dbReference>
<dbReference type="OrthoDB" id="409889at2759"/>
<dbReference type="FunFam" id="3.40.1160.10:FF:000018">
    <property type="entry name" value="Glutamate 5-kinase"/>
    <property type="match status" value="1"/>
</dbReference>
<keyword evidence="1" id="KW-0963">Cytoplasm</keyword>
<dbReference type="PROSITE" id="PS00902">
    <property type="entry name" value="GLUTAMATE_5_KINASE"/>
    <property type="match status" value="1"/>
</dbReference>
<dbReference type="InterPro" id="IPR001057">
    <property type="entry name" value="Glu/AcGlu_kinase"/>
</dbReference>
<dbReference type="Proteomes" id="UP000242180">
    <property type="component" value="Unassembled WGS sequence"/>
</dbReference>
<dbReference type="FunFam" id="2.30.130.10:FF:000007">
    <property type="entry name" value="Glutamate 5-kinase"/>
    <property type="match status" value="1"/>
</dbReference>